<dbReference type="PANTHER" id="PTHR36766:SF30">
    <property type="entry name" value="TIR-NBS TYPE DISEASE RESISTANCE PROTEIN-RELATED"/>
    <property type="match status" value="1"/>
</dbReference>
<evidence type="ECO:0000313" key="5">
    <source>
        <dbReference type="Proteomes" id="UP000250235"/>
    </source>
</evidence>
<reference evidence="4 5" key="1">
    <citation type="journal article" date="2015" name="Proc. Natl. Acad. Sci. U.S.A.">
        <title>The resurrection genome of Boea hygrometrica: A blueprint for survival of dehydration.</title>
        <authorList>
            <person name="Xiao L."/>
            <person name="Yang G."/>
            <person name="Zhang L."/>
            <person name="Yang X."/>
            <person name="Zhao S."/>
            <person name="Ji Z."/>
            <person name="Zhou Q."/>
            <person name="Hu M."/>
            <person name="Wang Y."/>
            <person name="Chen M."/>
            <person name="Xu Y."/>
            <person name="Jin H."/>
            <person name="Xiao X."/>
            <person name="Hu G."/>
            <person name="Bao F."/>
            <person name="Hu Y."/>
            <person name="Wan P."/>
            <person name="Li L."/>
            <person name="Deng X."/>
            <person name="Kuang T."/>
            <person name="Xiang C."/>
            <person name="Zhu J.K."/>
            <person name="Oliver M.J."/>
            <person name="He Y."/>
        </authorList>
    </citation>
    <scope>NUCLEOTIDE SEQUENCE [LARGE SCALE GENOMIC DNA]</scope>
    <source>
        <strain evidence="5">cv. XS01</strain>
    </source>
</reference>
<dbReference type="OrthoDB" id="1900634at2759"/>
<feature type="domain" description="NB-ARC" evidence="3">
    <location>
        <begin position="169"/>
        <end position="221"/>
    </location>
</feature>
<dbReference type="Gene3D" id="3.40.50.300">
    <property type="entry name" value="P-loop containing nucleotide triphosphate hydrolases"/>
    <property type="match status" value="1"/>
</dbReference>
<dbReference type="SUPFAM" id="SSF52540">
    <property type="entry name" value="P-loop containing nucleoside triphosphate hydrolases"/>
    <property type="match status" value="1"/>
</dbReference>
<protein>
    <recommendedName>
        <fullName evidence="3">NB-ARC domain-containing protein</fullName>
    </recommendedName>
</protein>
<organism evidence="4 5">
    <name type="scientific">Dorcoceras hygrometricum</name>
    <dbReference type="NCBI Taxonomy" id="472368"/>
    <lineage>
        <taxon>Eukaryota</taxon>
        <taxon>Viridiplantae</taxon>
        <taxon>Streptophyta</taxon>
        <taxon>Embryophyta</taxon>
        <taxon>Tracheophyta</taxon>
        <taxon>Spermatophyta</taxon>
        <taxon>Magnoliopsida</taxon>
        <taxon>eudicotyledons</taxon>
        <taxon>Gunneridae</taxon>
        <taxon>Pentapetalae</taxon>
        <taxon>asterids</taxon>
        <taxon>lamiids</taxon>
        <taxon>Lamiales</taxon>
        <taxon>Gesneriaceae</taxon>
        <taxon>Didymocarpoideae</taxon>
        <taxon>Trichosporeae</taxon>
        <taxon>Loxocarpinae</taxon>
        <taxon>Dorcoceras</taxon>
    </lineage>
</organism>
<dbReference type="AlphaFoldDB" id="A0A2Z7B6H9"/>
<dbReference type="GO" id="GO:0043531">
    <property type="term" value="F:ADP binding"/>
    <property type="evidence" value="ECO:0007669"/>
    <property type="project" value="InterPro"/>
</dbReference>
<proteinExistence type="predicted"/>
<sequence>MEDIQNHLLEQLENAINDVTKEPFGSSSIFVECRRLKDLIKNGKPKPREAVDDDAIRRENLYYLNNIVAEWRVVLEKHSQYSPAAQIALNGQLTDRLKKIRKNLESHYPVTAQKDGSSTHAKVEVDEGPDKEKSDEKYSRGLLNPYDVDRSKIWGIDDKSKAMERLLVRKETRNKEFQAIGIVGMTGVGKTTLCQVAFNNEQVKKHFAPRLWVEMSEQPVEDEDYNKEVVKKRLNPESYLLCLFHHLRNYESRLRPLHVYERDLDRPDSYHYINMHPCYAPSSCTVNRILSRYI</sequence>
<name>A0A2Z7B6H9_9LAMI</name>
<accession>A0A2Z7B6H9</accession>
<dbReference type="Pfam" id="PF00931">
    <property type="entry name" value="NB-ARC"/>
    <property type="match status" value="1"/>
</dbReference>
<gene>
    <name evidence="4" type="ORF">F511_03748</name>
</gene>
<dbReference type="InterPro" id="IPR027417">
    <property type="entry name" value="P-loop_NTPase"/>
</dbReference>
<evidence type="ECO:0000259" key="3">
    <source>
        <dbReference type="Pfam" id="PF00931"/>
    </source>
</evidence>
<keyword evidence="1" id="KW-0611">Plant defense</keyword>
<keyword evidence="5" id="KW-1185">Reference proteome</keyword>
<evidence type="ECO:0000256" key="1">
    <source>
        <dbReference type="ARBA" id="ARBA00022821"/>
    </source>
</evidence>
<feature type="region of interest" description="Disordered" evidence="2">
    <location>
        <begin position="108"/>
        <end position="138"/>
    </location>
</feature>
<dbReference type="PANTHER" id="PTHR36766">
    <property type="entry name" value="PLANT BROAD-SPECTRUM MILDEW RESISTANCE PROTEIN RPW8"/>
    <property type="match status" value="1"/>
</dbReference>
<dbReference type="InterPro" id="IPR002182">
    <property type="entry name" value="NB-ARC"/>
</dbReference>
<feature type="compositionally biased region" description="Basic and acidic residues" evidence="2">
    <location>
        <begin position="121"/>
        <end position="138"/>
    </location>
</feature>
<dbReference type="GO" id="GO:0006952">
    <property type="term" value="P:defense response"/>
    <property type="evidence" value="ECO:0007669"/>
    <property type="project" value="UniProtKB-KW"/>
</dbReference>
<evidence type="ECO:0000256" key="2">
    <source>
        <dbReference type="SAM" id="MobiDB-lite"/>
    </source>
</evidence>
<dbReference type="EMBL" id="KV009368">
    <property type="protein sequence ID" value="KZV29463.1"/>
    <property type="molecule type" value="Genomic_DNA"/>
</dbReference>
<evidence type="ECO:0000313" key="4">
    <source>
        <dbReference type="EMBL" id="KZV29463.1"/>
    </source>
</evidence>
<dbReference type="Proteomes" id="UP000250235">
    <property type="component" value="Unassembled WGS sequence"/>
</dbReference>